<gene>
    <name evidence="2" type="primary">106067698</name>
</gene>
<dbReference type="PANTHER" id="PTHR23227:SF84">
    <property type="entry name" value="ENDONUCLEASE_EXONUCLEASE_PHOSPHATASE DOMAIN-CONTAINING PROTEIN"/>
    <property type="match status" value="1"/>
</dbReference>
<sequence length="308" mass="35013">MNNPKRVDKRIPLRVACWNVRTLQDSNENECPQQKSALVALGLARLDVDIAALSEVRLASQGLLTERGAGYTLYWSGKGPEEHRQSGVAYMLKQSLAKKLLDIPVGHSDRLMSLRLPLDGSRNVTIISAYASTLPAEPKTKERFYDDLRRVLCKVNTTDKLIIMGDCNARVGNDYSAWPGVLGKHDIGNCNDNGRLLLELCSDAKLAITNSIFQQKSRFNTTWIHPRSKHWHLLDYIIVRQWNVRDVTHTRVMPSADCYTDHRLVRTKLNITIKMVKKDGLPRAKMLDVERLADVRERFSVLLEADLR</sequence>
<reference evidence="2" key="1">
    <citation type="submission" date="2020-05" db="UniProtKB">
        <authorList>
            <consortium name="EnsemblMetazoa"/>
        </authorList>
    </citation>
    <scope>IDENTIFICATION</scope>
    <source>
        <strain evidence="2">BB02</strain>
    </source>
</reference>
<dbReference type="EnsemblMetazoa" id="BGLB037477-RA">
    <property type="protein sequence ID" value="BGLB037477-PA"/>
    <property type="gene ID" value="BGLB037477"/>
</dbReference>
<dbReference type="VEuPathDB" id="VectorBase:BGLB037477"/>
<dbReference type="InterPro" id="IPR005135">
    <property type="entry name" value="Endo/exonuclease/phosphatase"/>
</dbReference>
<feature type="domain" description="Endonuclease/exonuclease/phosphatase" evidence="1">
    <location>
        <begin position="18"/>
        <end position="249"/>
    </location>
</feature>
<evidence type="ECO:0000313" key="3">
    <source>
        <dbReference type="Proteomes" id="UP000076420"/>
    </source>
</evidence>
<organism evidence="2 3">
    <name type="scientific">Biomphalaria glabrata</name>
    <name type="common">Bloodfluke planorb</name>
    <name type="synonym">Freshwater snail</name>
    <dbReference type="NCBI Taxonomy" id="6526"/>
    <lineage>
        <taxon>Eukaryota</taxon>
        <taxon>Metazoa</taxon>
        <taxon>Spiralia</taxon>
        <taxon>Lophotrochozoa</taxon>
        <taxon>Mollusca</taxon>
        <taxon>Gastropoda</taxon>
        <taxon>Heterobranchia</taxon>
        <taxon>Euthyneura</taxon>
        <taxon>Panpulmonata</taxon>
        <taxon>Hygrophila</taxon>
        <taxon>Lymnaeoidea</taxon>
        <taxon>Planorbidae</taxon>
        <taxon>Biomphalaria</taxon>
    </lineage>
</organism>
<dbReference type="InterPro" id="IPR027124">
    <property type="entry name" value="Swc5/CFDP1/2"/>
</dbReference>
<dbReference type="CDD" id="cd09076">
    <property type="entry name" value="L1-EN"/>
    <property type="match status" value="1"/>
</dbReference>
<dbReference type="GO" id="GO:0003824">
    <property type="term" value="F:catalytic activity"/>
    <property type="evidence" value="ECO:0007669"/>
    <property type="project" value="InterPro"/>
</dbReference>
<dbReference type="PANTHER" id="PTHR23227">
    <property type="entry name" value="BUCENTAUR RELATED"/>
    <property type="match status" value="1"/>
</dbReference>
<evidence type="ECO:0000259" key="1">
    <source>
        <dbReference type="Pfam" id="PF03372"/>
    </source>
</evidence>
<accession>A0A2C9M1M8</accession>
<dbReference type="VEuPathDB" id="VectorBase:BGLAX_044917"/>
<dbReference type="Proteomes" id="UP000076420">
    <property type="component" value="Unassembled WGS sequence"/>
</dbReference>
<protein>
    <recommendedName>
        <fullName evidence="1">Endonuclease/exonuclease/phosphatase domain-containing protein</fullName>
    </recommendedName>
</protein>
<dbReference type="OrthoDB" id="6131434at2759"/>
<proteinExistence type="predicted"/>
<dbReference type="STRING" id="6526.A0A2C9M1M8"/>
<name>A0A2C9M1M8_BIOGL</name>
<dbReference type="InterPro" id="IPR036691">
    <property type="entry name" value="Endo/exonu/phosph_ase_sf"/>
</dbReference>
<dbReference type="Gene3D" id="3.60.10.10">
    <property type="entry name" value="Endonuclease/exonuclease/phosphatase"/>
    <property type="match status" value="1"/>
</dbReference>
<dbReference type="Pfam" id="PF03372">
    <property type="entry name" value="Exo_endo_phos"/>
    <property type="match status" value="1"/>
</dbReference>
<dbReference type="AlphaFoldDB" id="A0A2C9M1M8"/>
<dbReference type="KEGG" id="bgt:106067698"/>
<evidence type="ECO:0000313" key="2">
    <source>
        <dbReference type="EnsemblMetazoa" id="BGLB037477-PA"/>
    </source>
</evidence>
<dbReference type="SUPFAM" id="SSF56219">
    <property type="entry name" value="DNase I-like"/>
    <property type="match status" value="1"/>
</dbReference>